<dbReference type="Gene3D" id="2.120.10.10">
    <property type="match status" value="1"/>
</dbReference>
<dbReference type="PANTHER" id="PTHR43752:SF2">
    <property type="entry name" value="BNR_ASP-BOX REPEAT FAMILY PROTEIN"/>
    <property type="match status" value="1"/>
</dbReference>
<dbReference type="InterPro" id="IPR011040">
    <property type="entry name" value="Sialidase"/>
</dbReference>
<name>A0A844G051_9BACT</name>
<dbReference type="Proteomes" id="UP000435649">
    <property type="component" value="Unassembled WGS sequence"/>
</dbReference>
<comment type="caution">
    <text evidence="2">The sequence shown here is derived from an EMBL/GenBank/DDBJ whole genome shotgun (WGS) entry which is preliminary data.</text>
</comment>
<feature type="domain" description="Sialidase" evidence="1">
    <location>
        <begin position="79"/>
        <end position="331"/>
    </location>
</feature>
<dbReference type="EMBL" id="VUNS01000002">
    <property type="protein sequence ID" value="MST95919.1"/>
    <property type="molecule type" value="Genomic_DNA"/>
</dbReference>
<evidence type="ECO:0000259" key="1">
    <source>
        <dbReference type="Pfam" id="PF13088"/>
    </source>
</evidence>
<proteinExistence type="predicted"/>
<protein>
    <submittedName>
        <fullName evidence="2">Exo-alpha-sialidase</fullName>
    </submittedName>
</protein>
<evidence type="ECO:0000313" key="2">
    <source>
        <dbReference type="EMBL" id="MST95919.1"/>
    </source>
</evidence>
<dbReference type="PANTHER" id="PTHR43752">
    <property type="entry name" value="BNR/ASP-BOX REPEAT FAMILY PROTEIN"/>
    <property type="match status" value="1"/>
</dbReference>
<dbReference type="CDD" id="cd15482">
    <property type="entry name" value="Sialidase_non-viral"/>
    <property type="match status" value="1"/>
</dbReference>
<keyword evidence="3" id="KW-1185">Reference proteome</keyword>
<reference evidence="2 3" key="1">
    <citation type="submission" date="2019-08" db="EMBL/GenBank/DDBJ databases">
        <title>In-depth cultivation of the pig gut microbiome towards novel bacterial diversity and tailored functional studies.</title>
        <authorList>
            <person name="Wylensek D."/>
            <person name="Hitch T.C.A."/>
            <person name="Clavel T."/>
        </authorList>
    </citation>
    <scope>NUCLEOTIDE SEQUENCE [LARGE SCALE GENOMIC DNA]</scope>
    <source>
        <strain evidence="2 3">BBE-744-WT-12</strain>
    </source>
</reference>
<dbReference type="AlphaFoldDB" id="A0A844G051"/>
<dbReference type="SUPFAM" id="SSF50939">
    <property type="entry name" value="Sialidases"/>
    <property type="match status" value="1"/>
</dbReference>
<dbReference type="InterPro" id="IPR036278">
    <property type="entry name" value="Sialidase_sf"/>
</dbReference>
<dbReference type="RefSeq" id="WP_106054960.1">
    <property type="nucleotide sequence ID" value="NZ_CALXOB010000031.1"/>
</dbReference>
<sequence>MKPAFTLRRVLQLPPKPGNPRNSEGGFVTLRDGRILFVYTRYYGESWDDHAPAELAARISTDGGRSYLPDERIIVPNEGRNVMSVSLLRLADGRIALVYLRKSGGDACDCRPYLRTSSDEGESWSAPADIIGLPGYFVVNNDRLIQLSSGRLLLPAAFHRYCRNAQGRVEPGARGIVLFYASDDGGASWRELPEWILPPRQLDTGFQEPGAVELADGRIFACFRTGDGAQYTARSEDGGEHWSDPVRNEAFPSPAAPLSMKRNPSTGELFAVWDDLSPERKIPRTPESWNRTPLVLARSSDGGKSWHGHIELENAPDHGYCYTAMHFTGDALLLGYCSGGGTSGVLQTLTLARLEYRSEPGGA</sequence>
<organism evidence="2 3">
    <name type="scientific">Victivallis lenta</name>
    <dbReference type="NCBI Taxonomy" id="2606640"/>
    <lineage>
        <taxon>Bacteria</taxon>
        <taxon>Pseudomonadati</taxon>
        <taxon>Lentisphaerota</taxon>
        <taxon>Lentisphaeria</taxon>
        <taxon>Victivallales</taxon>
        <taxon>Victivallaceae</taxon>
        <taxon>Victivallis</taxon>
    </lineage>
</organism>
<gene>
    <name evidence="2" type="ORF">FYJ85_02530</name>
</gene>
<dbReference type="Pfam" id="PF13088">
    <property type="entry name" value="BNR_2"/>
    <property type="match status" value="1"/>
</dbReference>
<evidence type="ECO:0000313" key="3">
    <source>
        <dbReference type="Proteomes" id="UP000435649"/>
    </source>
</evidence>
<accession>A0A844G051</accession>